<keyword evidence="2" id="KW-1003">Cell membrane</keyword>
<dbReference type="Pfam" id="PF12704">
    <property type="entry name" value="MacB_PCD"/>
    <property type="match status" value="2"/>
</dbReference>
<feature type="transmembrane region" description="Helical" evidence="6">
    <location>
        <begin position="422"/>
        <end position="443"/>
    </location>
</feature>
<evidence type="ECO:0000256" key="5">
    <source>
        <dbReference type="ARBA" id="ARBA00023136"/>
    </source>
</evidence>
<dbReference type="RefSeq" id="WP_344926225.1">
    <property type="nucleotide sequence ID" value="NZ_BAABCW010000005.1"/>
</dbReference>
<feature type="domain" description="MacB-like periplasmic core" evidence="8">
    <location>
        <begin position="21"/>
        <end position="239"/>
    </location>
</feature>
<dbReference type="InterPro" id="IPR003838">
    <property type="entry name" value="ABC3_permease_C"/>
</dbReference>
<dbReference type="InterPro" id="IPR050250">
    <property type="entry name" value="Macrolide_Exporter_MacB"/>
</dbReference>
<feature type="transmembrane region" description="Helical" evidence="6">
    <location>
        <begin position="340"/>
        <end position="365"/>
    </location>
</feature>
<feature type="domain" description="ABC3 transporter permease C-terminal" evidence="7">
    <location>
        <begin position="673"/>
        <end position="786"/>
    </location>
</feature>
<dbReference type="PANTHER" id="PTHR30572:SF18">
    <property type="entry name" value="ABC-TYPE MACROLIDE FAMILY EXPORT SYSTEM PERMEASE COMPONENT 2"/>
    <property type="match status" value="1"/>
</dbReference>
<evidence type="ECO:0000256" key="6">
    <source>
        <dbReference type="SAM" id="Phobius"/>
    </source>
</evidence>
<dbReference type="PANTHER" id="PTHR30572">
    <property type="entry name" value="MEMBRANE COMPONENT OF TRANSPORTER-RELATED"/>
    <property type="match status" value="1"/>
</dbReference>
<keyword evidence="10" id="KW-1185">Reference proteome</keyword>
<feature type="transmembrane region" description="Helical" evidence="6">
    <location>
        <begin position="377"/>
        <end position="402"/>
    </location>
</feature>
<feature type="domain" description="MacB-like periplasmic core" evidence="8">
    <location>
        <begin position="501"/>
        <end position="634"/>
    </location>
</feature>
<dbReference type="Proteomes" id="UP001500459">
    <property type="component" value="Unassembled WGS sequence"/>
</dbReference>
<feature type="domain" description="ABC3 transporter permease C-terminal" evidence="7">
    <location>
        <begin position="290"/>
        <end position="405"/>
    </location>
</feature>
<evidence type="ECO:0000256" key="4">
    <source>
        <dbReference type="ARBA" id="ARBA00022989"/>
    </source>
</evidence>
<comment type="subcellular location">
    <subcellularLocation>
        <location evidence="1">Cell membrane</location>
        <topology evidence="1">Multi-pass membrane protein</topology>
    </subcellularLocation>
</comment>
<name>A0ABP7XGC1_9FLAO</name>
<dbReference type="EMBL" id="BAABCW010000005">
    <property type="protein sequence ID" value="GAA4115563.1"/>
    <property type="molecule type" value="Genomic_DNA"/>
</dbReference>
<evidence type="ECO:0000313" key="9">
    <source>
        <dbReference type="EMBL" id="GAA4115563.1"/>
    </source>
</evidence>
<keyword evidence="4 6" id="KW-1133">Transmembrane helix</keyword>
<proteinExistence type="predicted"/>
<keyword evidence="5 6" id="KW-0472">Membrane</keyword>
<organism evidence="9 10">
    <name type="scientific">Aquimarina addita</name>
    <dbReference type="NCBI Taxonomy" id="870485"/>
    <lineage>
        <taxon>Bacteria</taxon>
        <taxon>Pseudomonadati</taxon>
        <taxon>Bacteroidota</taxon>
        <taxon>Flavobacteriia</taxon>
        <taxon>Flavobacteriales</taxon>
        <taxon>Flavobacteriaceae</taxon>
        <taxon>Aquimarina</taxon>
    </lineage>
</organism>
<feature type="transmembrane region" description="Helical" evidence="6">
    <location>
        <begin position="283"/>
        <end position="304"/>
    </location>
</feature>
<dbReference type="InterPro" id="IPR025857">
    <property type="entry name" value="MacB_PCD"/>
</dbReference>
<comment type="caution">
    <text evidence="9">The sequence shown here is derived from an EMBL/GenBank/DDBJ whole genome shotgun (WGS) entry which is preliminary data.</text>
</comment>
<dbReference type="Pfam" id="PF02687">
    <property type="entry name" value="FtsX"/>
    <property type="match status" value="2"/>
</dbReference>
<evidence type="ECO:0000256" key="1">
    <source>
        <dbReference type="ARBA" id="ARBA00004651"/>
    </source>
</evidence>
<feature type="transmembrane region" description="Helical" evidence="6">
    <location>
        <begin position="671"/>
        <end position="691"/>
    </location>
</feature>
<evidence type="ECO:0000259" key="8">
    <source>
        <dbReference type="Pfam" id="PF12704"/>
    </source>
</evidence>
<accession>A0ABP7XGC1</accession>
<feature type="transmembrane region" description="Helical" evidence="6">
    <location>
        <begin position="20"/>
        <end position="41"/>
    </location>
</feature>
<evidence type="ECO:0000256" key="3">
    <source>
        <dbReference type="ARBA" id="ARBA00022692"/>
    </source>
</evidence>
<evidence type="ECO:0000259" key="7">
    <source>
        <dbReference type="Pfam" id="PF02687"/>
    </source>
</evidence>
<reference evidence="10" key="1">
    <citation type="journal article" date="2019" name="Int. J. Syst. Evol. Microbiol.">
        <title>The Global Catalogue of Microorganisms (GCM) 10K type strain sequencing project: providing services to taxonomists for standard genome sequencing and annotation.</title>
        <authorList>
            <consortium name="The Broad Institute Genomics Platform"/>
            <consortium name="The Broad Institute Genome Sequencing Center for Infectious Disease"/>
            <person name="Wu L."/>
            <person name="Ma J."/>
        </authorList>
    </citation>
    <scope>NUCLEOTIDE SEQUENCE [LARGE SCALE GENOMIC DNA]</scope>
    <source>
        <strain evidence="10">JCM 17106</strain>
    </source>
</reference>
<feature type="transmembrane region" description="Helical" evidence="6">
    <location>
        <begin position="755"/>
        <end position="775"/>
    </location>
</feature>
<evidence type="ECO:0000256" key="2">
    <source>
        <dbReference type="ARBA" id="ARBA00022475"/>
    </source>
</evidence>
<protein>
    <submittedName>
        <fullName evidence="9">ABC transporter permease</fullName>
    </submittedName>
</protein>
<keyword evidence="3 6" id="KW-0812">Transmembrane</keyword>
<gene>
    <name evidence="9" type="ORF">GCM10022393_15720</name>
</gene>
<feature type="transmembrane region" description="Helical" evidence="6">
    <location>
        <begin position="723"/>
        <end position="743"/>
    </location>
</feature>
<evidence type="ECO:0000313" key="10">
    <source>
        <dbReference type="Proteomes" id="UP001500459"/>
    </source>
</evidence>
<sequence>MLKLNFLLVLRRIRKDKKSFLINLIGSSIGLTAIILMSLYINYEDNYDTFNENTARLFRIERTVSDNVQNQTFDSTPYELPEELTSSFPEIINASSVRTTINFLSIGEKSYPKERGVIADNNFLEMFSFEFIDGNQDNALTRPMSIVLSESLANKLFSEGEAIGKTVRTNKKHELTVSGVFKDYPKDSHISMDYIISFNSYEGLYGEKKEKGWDQSYSSTYVLLGNSVKENELSGKIRNFLSTHVDYLEGNDHTLSLRPITDVYIKTADVRNDAMGGLRNNIVVIYLFFLVAFFTAFVTIVNYVNLTTAQLTNRELEIGIKKVLGISKTQLRYQFVIESLLMVIGALLLSALLVVLILPVFSSIVDRELPLAFQGSLFFFSKVFLISIFFGILGGLYPVFYLSSLKISSFLQGTTSIKRRKYLRKGLVLFQLFITIPLIFLSFRTISQINYLNDKDLGFNKENVLMTWVYTSEKQDLEKLKVIKNTLLQNPNIENYSLAECAPFFGFGEEKEVNWGDNSTQQKVKLSTYGVDQEFINVFKIHLLKGRWFSKEYLTDKESSCVINETTASLLGWEDPIGKTLENLKVIGVVKDFDQVSLLMKIPPMMLTMNSESRASTVVSIKISDTNRQETKREVNEIFNAHFREIPIEFGFLEDGFDKGYMSVLENVMKIFILFSIISIILVIIGLYSLISFSLKMQKKTIAIRKVLGSSTKELFRLILKEYIVLYIIAASTSLVLTYFLIQEISKISANSVEVGILDFMTVIGITLFIVMATISGKIWSASKENPLDAITIE</sequence>